<evidence type="ECO:0000313" key="3">
    <source>
        <dbReference type="Proteomes" id="UP001151287"/>
    </source>
</evidence>
<dbReference type="InterPro" id="IPR002921">
    <property type="entry name" value="Fungal_lipase-type"/>
</dbReference>
<dbReference type="AlphaFoldDB" id="A0A9Q0HKR5"/>
<reference evidence="2" key="1">
    <citation type="journal article" date="2022" name="Cell">
        <title>Repeat-based holocentromeres influence genome architecture and karyotype evolution.</title>
        <authorList>
            <person name="Hofstatter P.G."/>
            <person name="Thangavel G."/>
            <person name="Lux T."/>
            <person name="Neumann P."/>
            <person name="Vondrak T."/>
            <person name="Novak P."/>
            <person name="Zhang M."/>
            <person name="Costa L."/>
            <person name="Castellani M."/>
            <person name="Scott A."/>
            <person name="Toegelov H."/>
            <person name="Fuchs J."/>
            <person name="Mata-Sucre Y."/>
            <person name="Dias Y."/>
            <person name="Vanzela A.L.L."/>
            <person name="Huettel B."/>
            <person name="Almeida C.C.S."/>
            <person name="Simkova H."/>
            <person name="Souza G."/>
            <person name="Pedrosa-Harand A."/>
            <person name="Macas J."/>
            <person name="Mayer K.F.X."/>
            <person name="Houben A."/>
            <person name="Marques A."/>
        </authorList>
    </citation>
    <scope>NUCLEOTIDE SEQUENCE</scope>
    <source>
        <strain evidence="2">RhyBre1mFocal</strain>
    </source>
</reference>
<feature type="domain" description="Fungal lipase-type" evidence="1">
    <location>
        <begin position="491"/>
        <end position="528"/>
    </location>
</feature>
<sequence>MPSNHDIFDVSGPIHLTSSNWNCPNYQRSAAASLVKGVVKSTDNHRFLWANARKNKIQIHCSWKKNFKTMANTYLASSSSSSTSRSTSLIQFTHQLQTTLNQDNFLIWRSQILPVLRGHGLTSYIDSTTVPPVQTIVVAGAAATPNPEFERWMQQDQLILAWISRIGTVYTAGLSKDESKSEIYLPLLSILQLKCTILAYNKVSQAMPLHLSPIQMQLHCMQEDQLRLRLHTGQDSPELHQIKEEAEVEAGVVEVEAETITTATTSILRTETHNARSAQNGVIQQEAWFLDSGASTHVSADLNCLTSSQVYSGPDQVHIGNGAVEISGQVGKATQNSRRRLLENMPSQRDLFEVSGPTYLTSINWNCPNHQRSVAASLVQGVYVLERDRQQNRYGPEARAPAWYQYFHFIPMQILVDDADSSIFAVVYQYTPPVPLPGSVPDTYPLNAPTFVIAFRGTIAKKKTLTRDLALDLHILKNGLENTTRFRAGYEALNYLVYTYGHQRIWLAGHSLGSAIAILAAKSMAKLNVCIKSFLFNPPFLSAPIEMIKDTKVKAGIRIANSFVTAGVASVLKKHSKRSNDCFDMLALWVPQLYVNHADKICSEYIGYFEHRKKMEEIGAKGVGKIATKNSVRDLVLNVFGNGSEPLHLFPSAIVNVNWCRSPDFKTAHGIHQWWRLDLNLDSRDYQYCSN</sequence>
<dbReference type="EMBL" id="JAMQYH010000004">
    <property type="protein sequence ID" value="KAJ1689459.1"/>
    <property type="molecule type" value="Genomic_DNA"/>
</dbReference>
<evidence type="ECO:0000313" key="2">
    <source>
        <dbReference type="EMBL" id="KAJ1689459.1"/>
    </source>
</evidence>
<dbReference type="SUPFAM" id="SSF53474">
    <property type="entry name" value="alpha/beta-Hydrolases"/>
    <property type="match status" value="1"/>
</dbReference>
<dbReference type="InterPro" id="IPR029058">
    <property type="entry name" value="AB_hydrolase_fold"/>
</dbReference>
<dbReference type="Proteomes" id="UP001151287">
    <property type="component" value="Unassembled WGS sequence"/>
</dbReference>
<keyword evidence="3" id="KW-1185">Reference proteome</keyword>
<dbReference type="Pfam" id="PF01764">
    <property type="entry name" value="Lipase_3"/>
    <property type="match status" value="1"/>
</dbReference>
<dbReference type="PANTHER" id="PTHR31479:SF27">
    <property type="entry name" value="OS01G0719900 PROTEIN"/>
    <property type="match status" value="1"/>
</dbReference>
<proteinExistence type="predicted"/>
<dbReference type="PANTHER" id="PTHR31479">
    <property type="entry name" value="ALPHA/BETA-HYDROLASES SUPERFAMILY PROTEIN"/>
    <property type="match status" value="1"/>
</dbReference>
<name>A0A9Q0HKR5_9POAL</name>
<protein>
    <recommendedName>
        <fullName evidence="1">Fungal lipase-type domain-containing protein</fullName>
    </recommendedName>
</protein>
<organism evidence="2 3">
    <name type="scientific">Rhynchospora breviuscula</name>
    <dbReference type="NCBI Taxonomy" id="2022672"/>
    <lineage>
        <taxon>Eukaryota</taxon>
        <taxon>Viridiplantae</taxon>
        <taxon>Streptophyta</taxon>
        <taxon>Embryophyta</taxon>
        <taxon>Tracheophyta</taxon>
        <taxon>Spermatophyta</taxon>
        <taxon>Magnoliopsida</taxon>
        <taxon>Liliopsida</taxon>
        <taxon>Poales</taxon>
        <taxon>Cyperaceae</taxon>
        <taxon>Cyperoideae</taxon>
        <taxon>Rhynchosporeae</taxon>
        <taxon>Rhynchospora</taxon>
    </lineage>
</organism>
<accession>A0A9Q0HKR5</accession>
<evidence type="ECO:0000259" key="1">
    <source>
        <dbReference type="Pfam" id="PF01764"/>
    </source>
</evidence>
<comment type="caution">
    <text evidence="2">The sequence shown here is derived from an EMBL/GenBank/DDBJ whole genome shotgun (WGS) entry which is preliminary data.</text>
</comment>
<gene>
    <name evidence="2" type="ORF">LUZ63_013614</name>
</gene>
<dbReference type="GO" id="GO:0006629">
    <property type="term" value="P:lipid metabolic process"/>
    <property type="evidence" value="ECO:0007669"/>
    <property type="project" value="InterPro"/>
</dbReference>
<dbReference type="Gene3D" id="3.40.50.1820">
    <property type="entry name" value="alpha/beta hydrolase"/>
    <property type="match status" value="1"/>
</dbReference>
<dbReference type="OrthoDB" id="58570at2759"/>